<feature type="region of interest" description="Disordered" evidence="4">
    <location>
        <begin position="464"/>
        <end position="486"/>
    </location>
</feature>
<dbReference type="PROSITE" id="PS50297">
    <property type="entry name" value="ANK_REP_REGION"/>
    <property type="match status" value="12"/>
</dbReference>
<keyword evidence="5" id="KW-0812">Transmembrane</keyword>
<feature type="chain" id="PRO_5043606811" evidence="6">
    <location>
        <begin position="21"/>
        <end position="1160"/>
    </location>
</feature>
<name>A0AAV2H3Z9_LYMST</name>
<dbReference type="Pfam" id="PF12796">
    <property type="entry name" value="Ank_2"/>
    <property type="match status" value="6"/>
</dbReference>
<evidence type="ECO:0000256" key="3">
    <source>
        <dbReference type="PROSITE-ProRule" id="PRU00023"/>
    </source>
</evidence>
<keyword evidence="5" id="KW-0472">Membrane</keyword>
<dbReference type="Pfam" id="PF00023">
    <property type="entry name" value="Ank"/>
    <property type="match status" value="1"/>
</dbReference>
<keyword evidence="5" id="KW-1133">Transmembrane helix</keyword>
<evidence type="ECO:0000313" key="8">
    <source>
        <dbReference type="Proteomes" id="UP001497497"/>
    </source>
</evidence>
<sequence length="1160" mass="127054">MLNITKIFIVITTIIPLLQGQGIKVFQIRQEDCDTKCSNELLNEIDSFALNTTVLLTTELMNNSVVIFEIMPKTSTAFNYLFSVDIKSDCTQSKKPGSNYHCSQIADNMFNISITSKAVTSLSQATIRGQIKHYNLTLIAQSEQNLPKICEPTDVFSHLTINGQNVTDTENCTLTLNEDDLSLEFECIGPAKPCLIDLRASDTNDKVTGEDKVVIQRLIHEDVQLEIRHALCRLDTKVINISCTVFKGPNKHHKMAMILAICTGIPTIIILLSVIVCSVCKLTLNRRRPAVKEQNTKLTPLLNEPQNNNRETTVVLCEHRSTINDQNYSSDIPLNSDADHGHTAVNQTPEGSISNFEMPPNNGSGELMMASLHGVAYTIETLIDKEADVYKSTNAASNVYTIEDSEAKLEETQLLEAKIISNGAFEKNSIHDLTDASVNWQVEDQVEDMTSLLKGGVDVYNTKSNDDTELMDSTQSRNKGGTFSKDTNTTATTSLCADQNTNLETASLLLEHGSNRTGKKDNSLRRLNLVTQHGQNDITQTTTDSIAIVEDPAITGTNSLMIASLNGNTETVKNLIHQGADVNKSNKEGFTALMFASQNGHTEIAEMLIKGIASTTHTKIKKHTKLKYAEIHGAAVNDKNAYGNSALMFAAMNGHSQTVATLIKYGANIKEKDDNGLTALMLASLSGHTETVKTLLNHKANIKKKNKDGLTSLMFASQNGRTATVKELISRGADVNEKNKRGVTALMVASANGHADTVQLLCENGATVKSKDLDKKNALMCAMGGDHRNIVDILLKLGAKVSSRHSGGVTRLMLAAKYGLTSTAENFIRNGVCVHDRDHADRTALMYASENGHTDTAYMLLRNGSNVNEKDDRGLNALMISSMNGHLEICRSLLQNEIDIKEKDNVDKTALMYAFEQKQDDVIDLLIEHGDDGNEKDKNGMNALMQEIQNGRIHNVSTLIIKNGADVNAEDLQGRTPLVIAAQKGFKNAAEILLKNGADINKKDKKKRTALMYAIQNNHVDIVELLIANGADCKEKLHNDFTYFMAAAQMGQTQIAELLLKNGVCPKDTTISGKTALMFACENGHKEMAEMIIKEAVDVNEINEDGQNALIFACKNGHTEIAKLLVQKDANTDVKDKYCLNAVNYALKYGLDTAAIFSHA</sequence>
<evidence type="ECO:0000256" key="1">
    <source>
        <dbReference type="ARBA" id="ARBA00022737"/>
    </source>
</evidence>
<evidence type="ECO:0000256" key="2">
    <source>
        <dbReference type="ARBA" id="ARBA00023043"/>
    </source>
</evidence>
<keyword evidence="2 3" id="KW-0040">ANK repeat</keyword>
<feature type="repeat" description="ANK" evidence="3">
    <location>
        <begin position="906"/>
        <end position="938"/>
    </location>
</feature>
<keyword evidence="6" id="KW-0732">Signal</keyword>
<reference evidence="7 8" key="1">
    <citation type="submission" date="2024-04" db="EMBL/GenBank/DDBJ databases">
        <authorList>
            <consortium name="Genoscope - CEA"/>
            <person name="William W."/>
        </authorList>
    </citation>
    <scope>NUCLEOTIDE SEQUENCE [LARGE SCALE GENOMIC DNA]</scope>
</reference>
<accession>A0AAV2H3Z9</accession>
<feature type="transmembrane region" description="Helical" evidence="5">
    <location>
        <begin position="255"/>
        <end position="279"/>
    </location>
</feature>
<dbReference type="EMBL" id="CAXITT010000032">
    <property type="protein sequence ID" value="CAL1528394.1"/>
    <property type="molecule type" value="Genomic_DNA"/>
</dbReference>
<gene>
    <name evidence="7" type="ORF">GSLYS_00002564001</name>
</gene>
<feature type="repeat" description="ANK" evidence="3">
    <location>
        <begin position="1072"/>
        <end position="1104"/>
    </location>
</feature>
<evidence type="ECO:0000256" key="6">
    <source>
        <dbReference type="SAM" id="SignalP"/>
    </source>
</evidence>
<feature type="repeat" description="ANK" evidence="3">
    <location>
        <begin position="840"/>
        <end position="872"/>
    </location>
</feature>
<dbReference type="Proteomes" id="UP001497497">
    <property type="component" value="Unassembled WGS sequence"/>
</dbReference>
<feature type="repeat" description="ANK" evidence="3">
    <location>
        <begin position="873"/>
        <end position="905"/>
    </location>
</feature>
<keyword evidence="8" id="KW-1185">Reference proteome</keyword>
<feature type="signal peptide" evidence="6">
    <location>
        <begin position="1"/>
        <end position="20"/>
    </location>
</feature>
<dbReference type="PRINTS" id="PR01415">
    <property type="entry name" value="ANKYRIN"/>
</dbReference>
<dbReference type="InterPro" id="IPR002110">
    <property type="entry name" value="Ankyrin_rpt"/>
</dbReference>
<dbReference type="PANTHER" id="PTHR24173">
    <property type="entry name" value="ANKYRIN REPEAT CONTAINING"/>
    <property type="match status" value="1"/>
</dbReference>
<feature type="repeat" description="ANK" evidence="3">
    <location>
        <begin position="588"/>
        <end position="610"/>
    </location>
</feature>
<dbReference type="SMART" id="SM00248">
    <property type="entry name" value="ANK"/>
    <property type="match status" value="18"/>
</dbReference>
<feature type="repeat" description="ANK" evidence="3">
    <location>
        <begin position="1105"/>
        <end position="1137"/>
    </location>
</feature>
<feature type="repeat" description="ANK" evidence="3">
    <location>
        <begin position="708"/>
        <end position="740"/>
    </location>
</feature>
<dbReference type="SUPFAM" id="SSF48403">
    <property type="entry name" value="Ankyrin repeat"/>
    <property type="match status" value="3"/>
</dbReference>
<feature type="repeat" description="ANK" evidence="3">
    <location>
        <begin position="939"/>
        <end position="972"/>
    </location>
</feature>
<dbReference type="AlphaFoldDB" id="A0AAV2H3Z9"/>
<feature type="compositionally biased region" description="Polar residues" evidence="4">
    <location>
        <begin position="471"/>
        <end position="486"/>
    </location>
</feature>
<feature type="repeat" description="ANK" evidence="3">
    <location>
        <begin position="741"/>
        <end position="773"/>
    </location>
</feature>
<feature type="repeat" description="ANK" evidence="3">
    <location>
        <begin position="555"/>
        <end position="587"/>
    </location>
</feature>
<comment type="caution">
    <text evidence="7">The sequence shown here is derived from an EMBL/GenBank/DDBJ whole genome shotgun (WGS) entry which is preliminary data.</text>
</comment>
<dbReference type="InterPro" id="IPR036770">
    <property type="entry name" value="Ankyrin_rpt-contain_sf"/>
</dbReference>
<keyword evidence="1" id="KW-0677">Repeat</keyword>
<feature type="repeat" description="ANK" evidence="3">
    <location>
        <begin position="642"/>
        <end position="674"/>
    </location>
</feature>
<proteinExistence type="predicted"/>
<dbReference type="PANTHER" id="PTHR24173:SF74">
    <property type="entry name" value="ANKYRIN REPEAT DOMAIN-CONTAINING PROTEIN 16"/>
    <property type="match status" value="1"/>
</dbReference>
<feature type="repeat" description="ANK" evidence="3">
    <location>
        <begin position="675"/>
        <end position="707"/>
    </location>
</feature>
<evidence type="ECO:0000256" key="4">
    <source>
        <dbReference type="SAM" id="MobiDB-lite"/>
    </source>
</evidence>
<evidence type="ECO:0000256" key="5">
    <source>
        <dbReference type="SAM" id="Phobius"/>
    </source>
</evidence>
<feature type="repeat" description="ANK" evidence="3">
    <location>
        <begin position="1006"/>
        <end position="1032"/>
    </location>
</feature>
<dbReference type="Gene3D" id="1.25.40.20">
    <property type="entry name" value="Ankyrin repeat-containing domain"/>
    <property type="match status" value="5"/>
</dbReference>
<dbReference type="PROSITE" id="PS50088">
    <property type="entry name" value="ANK_REPEAT"/>
    <property type="match status" value="14"/>
</dbReference>
<protein>
    <submittedName>
        <fullName evidence="7">Uncharacterized protein</fullName>
    </submittedName>
</protein>
<evidence type="ECO:0000313" key="7">
    <source>
        <dbReference type="EMBL" id="CAL1528394.1"/>
    </source>
</evidence>
<feature type="repeat" description="ANK" evidence="3">
    <location>
        <begin position="973"/>
        <end position="1005"/>
    </location>
</feature>
<organism evidence="7 8">
    <name type="scientific">Lymnaea stagnalis</name>
    <name type="common">Great pond snail</name>
    <name type="synonym">Helix stagnalis</name>
    <dbReference type="NCBI Taxonomy" id="6523"/>
    <lineage>
        <taxon>Eukaryota</taxon>
        <taxon>Metazoa</taxon>
        <taxon>Spiralia</taxon>
        <taxon>Lophotrochozoa</taxon>
        <taxon>Mollusca</taxon>
        <taxon>Gastropoda</taxon>
        <taxon>Heterobranchia</taxon>
        <taxon>Euthyneura</taxon>
        <taxon>Panpulmonata</taxon>
        <taxon>Hygrophila</taxon>
        <taxon>Lymnaeoidea</taxon>
        <taxon>Lymnaeidae</taxon>
        <taxon>Lymnaea</taxon>
    </lineage>
</organism>